<feature type="transmembrane region" description="Helical" evidence="1">
    <location>
        <begin position="12"/>
        <end position="33"/>
    </location>
</feature>
<reference evidence="2 3" key="1">
    <citation type="journal article" date="2023" name="Virus Evol.">
        <title>Computational host range prediction-The good, the bad, and the ugly.</title>
        <authorList>
            <person name="Howell A.A."/>
            <person name="Versoza C.J."/>
            <person name="Pfeifer S.P."/>
        </authorList>
    </citation>
    <scope>NUCLEOTIDE SEQUENCE [LARGE SCALE GENOMIC DNA]</scope>
    <source>
        <strain evidence="2 3">1610/1b</strain>
    </source>
</reference>
<evidence type="ECO:0000313" key="2">
    <source>
        <dbReference type="EMBL" id="WYY06088.1"/>
    </source>
</evidence>
<sequence>MSQGTKRNWVWTDGGTWIGAFTVGSALFAWAVLSLPVDGAARGALLVIGIVAIAAACLFGRTHAIEHARLPSLDMTPRTAQVREVRGIQDADHPYEHAARRIIVDYAGADGRTHRAWLGDLIHETSIDPFTPGSTWQVHTFDDPALADATVLLAAAHDDVVRGGFMLDGVAGIRGFSSFHAPAPGSPFLHGKRDFAG</sequence>
<feature type="transmembrane region" description="Helical" evidence="1">
    <location>
        <begin position="39"/>
        <end position="59"/>
    </location>
</feature>
<keyword evidence="3" id="KW-1185">Reference proteome</keyword>
<evidence type="ECO:0000313" key="3">
    <source>
        <dbReference type="Proteomes" id="UP001479933"/>
    </source>
</evidence>
<keyword evidence="1" id="KW-0472">Membrane</keyword>
<protein>
    <submittedName>
        <fullName evidence="2">Uncharacterized protein</fullName>
    </submittedName>
</protein>
<organism evidence="2 3">
    <name type="scientific">Gordonia hydrophobica</name>
    <dbReference type="NCBI Taxonomy" id="40516"/>
    <lineage>
        <taxon>Bacteria</taxon>
        <taxon>Bacillati</taxon>
        <taxon>Actinomycetota</taxon>
        <taxon>Actinomycetes</taxon>
        <taxon>Mycobacteriales</taxon>
        <taxon>Gordoniaceae</taxon>
        <taxon>Gordonia</taxon>
    </lineage>
</organism>
<dbReference type="Proteomes" id="UP001479933">
    <property type="component" value="Chromosome"/>
</dbReference>
<evidence type="ECO:0000256" key="1">
    <source>
        <dbReference type="SAM" id="Phobius"/>
    </source>
</evidence>
<keyword evidence="1" id="KW-1133">Transmembrane helix</keyword>
<name>A0ABZ2TX88_9ACTN</name>
<proteinExistence type="predicted"/>
<gene>
    <name evidence="2" type="ORF">RVF87_13500</name>
</gene>
<dbReference type="EMBL" id="CP136137">
    <property type="protein sequence ID" value="WYY06088.1"/>
    <property type="molecule type" value="Genomic_DNA"/>
</dbReference>
<accession>A0ABZ2TX88</accession>
<keyword evidence="1" id="KW-0812">Transmembrane</keyword>
<dbReference type="RefSeq" id="WP_239588499.1">
    <property type="nucleotide sequence ID" value="NZ_CP136137.1"/>
</dbReference>